<accession>A0A414AHS8</accession>
<gene>
    <name evidence="1" type="ORF">DW839_29380</name>
</gene>
<proteinExistence type="predicted"/>
<evidence type="ECO:0000313" key="2">
    <source>
        <dbReference type="Proteomes" id="UP000283975"/>
    </source>
</evidence>
<dbReference type="Proteomes" id="UP000283975">
    <property type="component" value="Unassembled WGS sequence"/>
</dbReference>
<dbReference type="AlphaFoldDB" id="A0A414AHS8"/>
<organism evidence="1 2">
    <name type="scientific">Enterocloster bolteae</name>
    <dbReference type="NCBI Taxonomy" id="208479"/>
    <lineage>
        <taxon>Bacteria</taxon>
        <taxon>Bacillati</taxon>
        <taxon>Bacillota</taxon>
        <taxon>Clostridia</taxon>
        <taxon>Lachnospirales</taxon>
        <taxon>Lachnospiraceae</taxon>
        <taxon>Enterocloster</taxon>
    </lineage>
</organism>
<name>A0A414AHS8_9FIRM</name>
<reference evidence="1 2" key="1">
    <citation type="submission" date="2018-08" db="EMBL/GenBank/DDBJ databases">
        <title>A genome reference for cultivated species of the human gut microbiota.</title>
        <authorList>
            <person name="Zou Y."/>
            <person name="Xue W."/>
            <person name="Luo G."/>
        </authorList>
    </citation>
    <scope>NUCLEOTIDE SEQUENCE [LARGE SCALE GENOMIC DNA]</scope>
    <source>
        <strain evidence="1 2">AM35-14</strain>
    </source>
</reference>
<evidence type="ECO:0000313" key="1">
    <source>
        <dbReference type="EMBL" id="RHC47852.1"/>
    </source>
</evidence>
<comment type="caution">
    <text evidence="1">The sequence shown here is derived from an EMBL/GenBank/DDBJ whole genome shotgun (WGS) entry which is preliminary data.</text>
</comment>
<protein>
    <submittedName>
        <fullName evidence="1">Uncharacterized protein</fullName>
    </submittedName>
</protein>
<sequence length="101" mass="11912">MLIKSQNGIQIVNLDNCISISIDGNNHIIAFYPFVDGYDKLGKYSSIEKAQRVLNWIWECYRMFQLLKLYSYGNPKELFDEYVADQNFGLFRMPNDEEVEE</sequence>
<dbReference type="EMBL" id="QSHZ01000051">
    <property type="protein sequence ID" value="RHC47852.1"/>
    <property type="molecule type" value="Genomic_DNA"/>
</dbReference>
<dbReference type="RefSeq" id="WP_119205888.1">
    <property type="nucleotide sequence ID" value="NZ_JANGCF010000007.1"/>
</dbReference>